<dbReference type="CDD" id="cd00303">
    <property type="entry name" value="retropepsin_like"/>
    <property type="match status" value="1"/>
</dbReference>
<dbReference type="PANTHER" id="PTHR33240">
    <property type="entry name" value="OS08G0508500 PROTEIN"/>
    <property type="match status" value="1"/>
</dbReference>
<dbReference type="Gene3D" id="2.40.70.10">
    <property type="entry name" value="Acid Proteases"/>
    <property type="match status" value="1"/>
</dbReference>
<dbReference type="Pfam" id="PF13650">
    <property type="entry name" value="Asp_protease_2"/>
    <property type="match status" value="1"/>
</dbReference>
<evidence type="ECO:0000313" key="1">
    <source>
        <dbReference type="EnsemblPlants" id="TuG1812G0600002041.01.T01.cds313035"/>
    </source>
</evidence>
<sequence length="126" mass="13472">MLVDSGAGLNLISPKVISKLQIAEEELKVTGTFQGVNPGTSHPKGKITLPVTLGGGLNYRTEKVVFDVVDLPLPYNGILGHLALAKFMAASQYAYNTLKMPGPVGVISIPSDEKDAIICVDKMYRD</sequence>
<dbReference type="Gramene" id="TuG1812G0600002041.01.T01">
    <property type="protein sequence ID" value="TuG1812G0600002041.01.T01.cds313035"/>
    <property type="gene ID" value="TuG1812G0600002041.01"/>
</dbReference>
<dbReference type="PANTHER" id="PTHR33240:SF8">
    <property type="entry name" value="OS03G0439900 PROTEIN"/>
    <property type="match status" value="1"/>
</dbReference>
<accession>A0A8R7USM3</accession>
<dbReference type="EnsemblPlants" id="TuG1812G0600002041.01.T01">
    <property type="protein sequence ID" value="TuG1812G0600002041.01.T01.cds313035"/>
    <property type="gene ID" value="TuG1812G0600002041.01"/>
</dbReference>
<proteinExistence type="predicted"/>
<protein>
    <submittedName>
        <fullName evidence="1">Uncharacterized protein</fullName>
    </submittedName>
</protein>
<keyword evidence="2" id="KW-1185">Reference proteome</keyword>
<dbReference type="SUPFAM" id="SSF50630">
    <property type="entry name" value="Acid proteases"/>
    <property type="match status" value="1"/>
</dbReference>
<reference evidence="1" key="2">
    <citation type="submission" date="2018-03" db="EMBL/GenBank/DDBJ databases">
        <title>The Triticum urartu genome reveals the dynamic nature of wheat genome evolution.</title>
        <authorList>
            <person name="Ling H."/>
            <person name="Ma B."/>
            <person name="Shi X."/>
            <person name="Liu H."/>
            <person name="Dong L."/>
            <person name="Sun H."/>
            <person name="Cao Y."/>
            <person name="Gao Q."/>
            <person name="Zheng S."/>
            <person name="Li Y."/>
            <person name="Yu Y."/>
            <person name="Du H."/>
            <person name="Qi M."/>
            <person name="Li Y."/>
            <person name="Yu H."/>
            <person name="Cui Y."/>
            <person name="Wang N."/>
            <person name="Chen C."/>
            <person name="Wu H."/>
            <person name="Zhao Y."/>
            <person name="Zhang J."/>
            <person name="Li Y."/>
            <person name="Zhou W."/>
            <person name="Zhang B."/>
            <person name="Hu W."/>
            <person name="Eijk M."/>
            <person name="Tang J."/>
            <person name="Witsenboer H."/>
            <person name="Zhao S."/>
            <person name="Li Z."/>
            <person name="Zhang A."/>
            <person name="Wang D."/>
            <person name="Liang C."/>
        </authorList>
    </citation>
    <scope>NUCLEOTIDE SEQUENCE [LARGE SCALE GENOMIC DNA]</scope>
    <source>
        <strain evidence="1">cv. G1812</strain>
    </source>
</reference>
<dbReference type="InterPro" id="IPR021109">
    <property type="entry name" value="Peptidase_aspartic_dom_sf"/>
</dbReference>
<organism evidence="1 2">
    <name type="scientific">Triticum urartu</name>
    <name type="common">Red wild einkorn</name>
    <name type="synonym">Crithodium urartu</name>
    <dbReference type="NCBI Taxonomy" id="4572"/>
    <lineage>
        <taxon>Eukaryota</taxon>
        <taxon>Viridiplantae</taxon>
        <taxon>Streptophyta</taxon>
        <taxon>Embryophyta</taxon>
        <taxon>Tracheophyta</taxon>
        <taxon>Spermatophyta</taxon>
        <taxon>Magnoliopsida</taxon>
        <taxon>Liliopsida</taxon>
        <taxon>Poales</taxon>
        <taxon>Poaceae</taxon>
        <taxon>BOP clade</taxon>
        <taxon>Pooideae</taxon>
        <taxon>Triticodae</taxon>
        <taxon>Triticeae</taxon>
        <taxon>Triticinae</taxon>
        <taxon>Triticum</taxon>
    </lineage>
</organism>
<evidence type="ECO:0000313" key="2">
    <source>
        <dbReference type="Proteomes" id="UP000015106"/>
    </source>
</evidence>
<dbReference type="AlphaFoldDB" id="A0A8R7USM3"/>
<name>A0A8R7USM3_TRIUA</name>
<dbReference type="Proteomes" id="UP000015106">
    <property type="component" value="Chromosome 6"/>
</dbReference>
<reference evidence="1" key="3">
    <citation type="submission" date="2022-06" db="UniProtKB">
        <authorList>
            <consortium name="EnsemblPlants"/>
        </authorList>
    </citation>
    <scope>IDENTIFICATION</scope>
</reference>
<reference evidence="2" key="1">
    <citation type="journal article" date="2013" name="Nature">
        <title>Draft genome of the wheat A-genome progenitor Triticum urartu.</title>
        <authorList>
            <person name="Ling H.Q."/>
            <person name="Zhao S."/>
            <person name="Liu D."/>
            <person name="Wang J."/>
            <person name="Sun H."/>
            <person name="Zhang C."/>
            <person name="Fan H."/>
            <person name="Li D."/>
            <person name="Dong L."/>
            <person name="Tao Y."/>
            <person name="Gao C."/>
            <person name="Wu H."/>
            <person name="Li Y."/>
            <person name="Cui Y."/>
            <person name="Guo X."/>
            <person name="Zheng S."/>
            <person name="Wang B."/>
            <person name="Yu K."/>
            <person name="Liang Q."/>
            <person name="Yang W."/>
            <person name="Lou X."/>
            <person name="Chen J."/>
            <person name="Feng M."/>
            <person name="Jian J."/>
            <person name="Zhang X."/>
            <person name="Luo G."/>
            <person name="Jiang Y."/>
            <person name="Liu J."/>
            <person name="Wang Z."/>
            <person name="Sha Y."/>
            <person name="Zhang B."/>
            <person name="Wu H."/>
            <person name="Tang D."/>
            <person name="Shen Q."/>
            <person name="Xue P."/>
            <person name="Zou S."/>
            <person name="Wang X."/>
            <person name="Liu X."/>
            <person name="Wang F."/>
            <person name="Yang Y."/>
            <person name="An X."/>
            <person name="Dong Z."/>
            <person name="Zhang K."/>
            <person name="Zhang X."/>
            <person name="Luo M.C."/>
            <person name="Dvorak J."/>
            <person name="Tong Y."/>
            <person name="Wang J."/>
            <person name="Yang H."/>
            <person name="Li Z."/>
            <person name="Wang D."/>
            <person name="Zhang A."/>
            <person name="Wang J."/>
        </authorList>
    </citation>
    <scope>NUCLEOTIDE SEQUENCE</scope>
    <source>
        <strain evidence="2">cv. G1812</strain>
    </source>
</reference>